<protein>
    <recommendedName>
        <fullName evidence="5">Alcohol dehydrogenase-like N-terminal domain-containing protein</fullName>
    </recommendedName>
</protein>
<reference evidence="6" key="1">
    <citation type="submission" date="2023-03" db="EMBL/GenBank/DDBJ databases">
        <title>Complete genome of Cladonia borealis.</title>
        <authorList>
            <person name="Park H."/>
        </authorList>
    </citation>
    <scope>NUCLEOTIDE SEQUENCE</scope>
    <source>
        <strain evidence="6">ANT050790</strain>
    </source>
</reference>
<comment type="caution">
    <text evidence="6">The sequence shown here is derived from an EMBL/GenBank/DDBJ whole genome shotgun (WGS) entry which is preliminary data.</text>
</comment>
<dbReference type="InterPro" id="IPR011032">
    <property type="entry name" value="GroES-like_sf"/>
</dbReference>
<keyword evidence="3" id="KW-0862">Zinc</keyword>
<dbReference type="Pfam" id="PF08240">
    <property type="entry name" value="ADH_N"/>
    <property type="match status" value="1"/>
</dbReference>
<proteinExistence type="predicted"/>
<dbReference type="EMBL" id="JAFEKC020000012">
    <property type="protein sequence ID" value="KAK0511885.1"/>
    <property type="molecule type" value="Genomic_DNA"/>
</dbReference>
<evidence type="ECO:0000256" key="4">
    <source>
        <dbReference type="ARBA" id="ARBA00023002"/>
    </source>
</evidence>
<accession>A0AA39QZ78</accession>
<evidence type="ECO:0000256" key="3">
    <source>
        <dbReference type="ARBA" id="ARBA00022833"/>
    </source>
</evidence>
<evidence type="ECO:0000259" key="5">
    <source>
        <dbReference type="Pfam" id="PF08240"/>
    </source>
</evidence>
<keyword evidence="2" id="KW-0479">Metal-binding</keyword>
<sequence length="150" mass="16130">MAIEDIPSTMLAAQVIEFHRPYKIHRVPTPNTLAPHDILLKTAVASLCHTDSMVQAGIMGTPVPCIASHEGTGTVVATGSAVTDFKEGNRVMAGLPRNRCGHCAECVGDETYRQYCRNISGHVGVTLDGCFAEYVVVDARESCRIPDKCS</sequence>
<dbReference type="InterPro" id="IPR013154">
    <property type="entry name" value="ADH-like_N"/>
</dbReference>
<dbReference type="Gene3D" id="3.90.180.10">
    <property type="entry name" value="Medium-chain alcohol dehydrogenases, catalytic domain"/>
    <property type="match status" value="1"/>
</dbReference>
<evidence type="ECO:0000256" key="1">
    <source>
        <dbReference type="ARBA" id="ARBA00001947"/>
    </source>
</evidence>
<dbReference type="GO" id="GO:0005737">
    <property type="term" value="C:cytoplasm"/>
    <property type="evidence" value="ECO:0007669"/>
    <property type="project" value="TreeGrafter"/>
</dbReference>
<keyword evidence="7" id="KW-1185">Reference proteome</keyword>
<dbReference type="GO" id="GO:0004022">
    <property type="term" value="F:alcohol dehydrogenase (NAD+) activity"/>
    <property type="evidence" value="ECO:0007669"/>
    <property type="project" value="TreeGrafter"/>
</dbReference>
<dbReference type="SUPFAM" id="SSF50129">
    <property type="entry name" value="GroES-like"/>
    <property type="match status" value="1"/>
</dbReference>
<dbReference type="AlphaFoldDB" id="A0AA39QZ78"/>
<dbReference type="GO" id="GO:0046872">
    <property type="term" value="F:metal ion binding"/>
    <property type="evidence" value="ECO:0007669"/>
    <property type="project" value="UniProtKB-KW"/>
</dbReference>
<dbReference type="Proteomes" id="UP001166286">
    <property type="component" value="Unassembled WGS sequence"/>
</dbReference>
<organism evidence="6 7">
    <name type="scientific">Cladonia borealis</name>
    <dbReference type="NCBI Taxonomy" id="184061"/>
    <lineage>
        <taxon>Eukaryota</taxon>
        <taxon>Fungi</taxon>
        <taxon>Dikarya</taxon>
        <taxon>Ascomycota</taxon>
        <taxon>Pezizomycotina</taxon>
        <taxon>Lecanoromycetes</taxon>
        <taxon>OSLEUM clade</taxon>
        <taxon>Lecanoromycetidae</taxon>
        <taxon>Lecanorales</taxon>
        <taxon>Lecanorineae</taxon>
        <taxon>Cladoniaceae</taxon>
        <taxon>Cladonia</taxon>
    </lineage>
</organism>
<evidence type="ECO:0000313" key="7">
    <source>
        <dbReference type="Proteomes" id="UP001166286"/>
    </source>
</evidence>
<name>A0AA39QZ78_9LECA</name>
<evidence type="ECO:0000256" key="2">
    <source>
        <dbReference type="ARBA" id="ARBA00022723"/>
    </source>
</evidence>
<evidence type="ECO:0000313" key="6">
    <source>
        <dbReference type="EMBL" id="KAK0511885.1"/>
    </source>
</evidence>
<keyword evidence="4" id="KW-0560">Oxidoreductase</keyword>
<comment type="cofactor">
    <cofactor evidence="1">
        <name>Zn(2+)</name>
        <dbReference type="ChEBI" id="CHEBI:29105"/>
    </cofactor>
</comment>
<gene>
    <name evidence="6" type="ORF">JMJ35_005735</name>
</gene>
<dbReference type="PANTHER" id="PTHR42940">
    <property type="entry name" value="ALCOHOL DEHYDROGENASE 1-RELATED"/>
    <property type="match status" value="1"/>
</dbReference>
<feature type="domain" description="Alcohol dehydrogenase-like N-terminal" evidence="5">
    <location>
        <begin position="35"/>
        <end position="147"/>
    </location>
</feature>
<dbReference type="PANTHER" id="PTHR42940:SF8">
    <property type="entry name" value="VACUOLAR PROTEIN SORTING-ASSOCIATED PROTEIN 11"/>
    <property type="match status" value="1"/>
</dbReference>